<name>A0ABY6HQT0_9ARCH</name>
<feature type="domain" description="DJ-1/PfpI" evidence="1">
    <location>
        <begin position="10"/>
        <end position="174"/>
    </location>
</feature>
<organism evidence="2 3">
    <name type="scientific">Candidatus Lokiarchaeum ossiferum</name>
    <dbReference type="NCBI Taxonomy" id="2951803"/>
    <lineage>
        <taxon>Archaea</taxon>
        <taxon>Promethearchaeati</taxon>
        <taxon>Promethearchaeota</taxon>
        <taxon>Promethearchaeia</taxon>
        <taxon>Promethearchaeales</taxon>
        <taxon>Promethearchaeaceae</taxon>
        <taxon>Candidatus Lokiarchaeum</taxon>
    </lineage>
</organism>
<dbReference type="InterPro" id="IPR029062">
    <property type="entry name" value="Class_I_gatase-like"/>
</dbReference>
<protein>
    <recommendedName>
        <fullName evidence="1">DJ-1/PfpI domain-containing protein</fullName>
    </recommendedName>
</protein>
<dbReference type="InterPro" id="IPR002818">
    <property type="entry name" value="DJ-1/PfpI"/>
</dbReference>
<evidence type="ECO:0000313" key="3">
    <source>
        <dbReference type="Proteomes" id="UP001208689"/>
    </source>
</evidence>
<proteinExistence type="predicted"/>
<sequence>MDSLFISNMKTVLVFLYEGFAEFEITPVSMELNADNGYKFTTIAYTLDPIVSSSGFQFLPHKLVSEIELSQNIAGIIIPGGSILDLRDDLKHLIMFCYQQKCLLAAICAGPQYLAACGLLDRHKYTTTRTHERYIELEQTDPFPWENYQEQRCVQDGTIITAKGYAYNDFALKIWSYLKIIVSEDEKKQWIDELNISI</sequence>
<accession>A0ABY6HQT0</accession>
<reference evidence="2" key="1">
    <citation type="submission" date="2022-09" db="EMBL/GenBank/DDBJ databases">
        <title>Actin cytoskeleton and complex cell architecture in an #Asgard archaeon.</title>
        <authorList>
            <person name="Ponce Toledo R.I."/>
            <person name="Schleper C."/>
            <person name="Rodrigues Oliveira T."/>
            <person name="Wollweber F."/>
            <person name="Xu J."/>
            <person name="Rittmann S."/>
            <person name="Klingl A."/>
            <person name="Pilhofer M."/>
        </authorList>
    </citation>
    <scope>NUCLEOTIDE SEQUENCE</scope>
    <source>
        <strain evidence="2">B-35</strain>
    </source>
</reference>
<dbReference type="EMBL" id="CP104013">
    <property type="protein sequence ID" value="UYP45863.1"/>
    <property type="molecule type" value="Genomic_DNA"/>
</dbReference>
<dbReference type="SUPFAM" id="SSF52317">
    <property type="entry name" value="Class I glutamine amidotransferase-like"/>
    <property type="match status" value="1"/>
</dbReference>
<evidence type="ECO:0000313" key="2">
    <source>
        <dbReference type="EMBL" id="UYP45863.1"/>
    </source>
</evidence>
<dbReference type="InterPro" id="IPR050325">
    <property type="entry name" value="Prot/Nucl_acid_deglycase"/>
</dbReference>
<dbReference type="PANTHER" id="PTHR48094">
    <property type="entry name" value="PROTEIN/NUCLEIC ACID DEGLYCASE DJ-1-RELATED"/>
    <property type="match status" value="1"/>
</dbReference>
<keyword evidence="3" id="KW-1185">Reference proteome</keyword>
<dbReference type="PANTHER" id="PTHR48094:SF12">
    <property type="entry name" value="PARKINSON DISEASE PROTEIN 7 HOMOLOG"/>
    <property type="match status" value="1"/>
</dbReference>
<evidence type="ECO:0000259" key="1">
    <source>
        <dbReference type="Pfam" id="PF01965"/>
    </source>
</evidence>
<gene>
    <name evidence="2" type="ORF">NEF87_002148</name>
</gene>
<dbReference type="Pfam" id="PF01965">
    <property type="entry name" value="DJ-1_PfpI"/>
    <property type="match status" value="1"/>
</dbReference>
<dbReference type="Proteomes" id="UP001208689">
    <property type="component" value="Chromosome"/>
</dbReference>
<dbReference type="Gene3D" id="3.40.50.880">
    <property type="match status" value="1"/>
</dbReference>